<dbReference type="Proteomes" id="UP001162501">
    <property type="component" value="Chromosome 11"/>
</dbReference>
<dbReference type="EMBL" id="OX596095">
    <property type="protein sequence ID" value="CAI9692873.1"/>
    <property type="molecule type" value="Genomic_DNA"/>
</dbReference>
<accession>A0ACB0DX36</accession>
<gene>
    <name evidence="1" type="ORF">MRATA1EN3_LOCUS4086</name>
</gene>
<reference evidence="1" key="1">
    <citation type="submission" date="2023-05" db="EMBL/GenBank/DDBJ databases">
        <authorList>
            <consortium name="ELIXIR-Norway"/>
        </authorList>
    </citation>
    <scope>NUCLEOTIDE SEQUENCE</scope>
</reference>
<sequence length="153" mass="16120">MHCRLVDHSLAGNVPAFLASLMPPPAFPPSCPGPRSAALCPYWLQPSSLPCPLPLLAASPQRVLGEGREGGGGDTRPPRSAAPAPSLSGKKVSSTDKMLNDNSFAFCGTEIVKYFIPITCSFSGQPSHGRKGSPEKCLKGRRPQSARVPKPCI</sequence>
<organism evidence="1 2">
    <name type="scientific">Rangifer tarandus platyrhynchus</name>
    <name type="common">Svalbard reindeer</name>
    <dbReference type="NCBI Taxonomy" id="3082113"/>
    <lineage>
        <taxon>Eukaryota</taxon>
        <taxon>Metazoa</taxon>
        <taxon>Chordata</taxon>
        <taxon>Craniata</taxon>
        <taxon>Vertebrata</taxon>
        <taxon>Euteleostomi</taxon>
        <taxon>Mammalia</taxon>
        <taxon>Eutheria</taxon>
        <taxon>Laurasiatheria</taxon>
        <taxon>Artiodactyla</taxon>
        <taxon>Ruminantia</taxon>
        <taxon>Pecora</taxon>
        <taxon>Cervidae</taxon>
        <taxon>Odocoileinae</taxon>
        <taxon>Rangifer</taxon>
    </lineage>
</organism>
<name>A0ACB0DX36_RANTA</name>
<protein>
    <submittedName>
        <fullName evidence="1">Uncharacterized protein</fullName>
    </submittedName>
</protein>
<proteinExistence type="predicted"/>
<evidence type="ECO:0000313" key="1">
    <source>
        <dbReference type="EMBL" id="CAI9692873.1"/>
    </source>
</evidence>
<evidence type="ECO:0000313" key="2">
    <source>
        <dbReference type="Proteomes" id="UP001162501"/>
    </source>
</evidence>